<dbReference type="Proteomes" id="UP000483820">
    <property type="component" value="Chromosome X"/>
</dbReference>
<protein>
    <submittedName>
        <fullName evidence="1">Uncharacterized protein</fullName>
    </submittedName>
</protein>
<dbReference type="PANTHER" id="PTHR37433">
    <property type="entry name" value="PROTEIN CBG25136-RELATED"/>
    <property type="match status" value="1"/>
</dbReference>
<gene>
    <name evidence="1" type="ORF">GCK72_023215</name>
</gene>
<comment type="caution">
    <text evidence="1">The sequence shown here is derived from an EMBL/GenBank/DDBJ whole genome shotgun (WGS) entry which is preliminary data.</text>
</comment>
<name>A0A6A5FVW2_CAERE</name>
<dbReference type="EMBL" id="WUAV01000006">
    <property type="protein sequence ID" value="KAF1746758.1"/>
    <property type="molecule type" value="Genomic_DNA"/>
</dbReference>
<dbReference type="GeneID" id="9809373"/>
<dbReference type="KEGG" id="crq:GCK72_023215"/>
<reference evidence="1 2" key="1">
    <citation type="submission" date="2019-12" db="EMBL/GenBank/DDBJ databases">
        <title>Chromosome-level assembly of the Caenorhabditis remanei genome.</title>
        <authorList>
            <person name="Teterina A.A."/>
            <person name="Willis J.H."/>
            <person name="Phillips P.C."/>
        </authorList>
    </citation>
    <scope>NUCLEOTIDE SEQUENCE [LARGE SCALE GENOMIC DNA]</scope>
    <source>
        <strain evidence="1 2">PX506</strain>
        <tissue evidence="1">Whole organism</tissue>
    </source>
</reference>
<dbReference type="RefSeq" id="XP_053578857.1">
    <property type="nucleotide sequence ID" value="XM_053735291.1"/>
</dbReference>
<sequence>MRTNIKVSTQLQSHVASDFMVFTVTLAVLLRCTNCTGDYCYIVKYNNRHTSFKAQQSFFQGCLTSPIDMPLGCSQNNKGSVFCICNSTNNCNEFQNVRDEKNLTYLTCQTIDNAMWPIVENCVQPWCYKKSSSYDEERVYCTSQEKEIEMYDIGFVQTGMLLPISACYSIQVDSRFEKDQYCVYKTNKTTPFKQKVPGNIKCYAPSEIKDQRMKVRRTITGTCRLPMTKRTGILIQQDTFGVPEYVLVDSSLF</sequence>
<dbReference type="CTD" id="9809373"/>
<dbReference type="AlphaFoldDB" id="A0A6A5FVW2"/>
<proteinExistence type="predicted"/>
<evidence type="ECO:0000313" key="2">
    <source>
        <dbReference type="Proteomes" id="UP000483820"/>
    </source>
</evidence>
<accession>A0A6A5FVW2</accession>
<dbReference type="PANTHER" id="PTHR37433:SF11">
    <property type="entry name" value="PHOSPHOLIPASE A2 INHIBITOR AND LY6_PLAUR DOMAIN-CONTAINING PROTEIN-LIKE"/>
    <property type="match status" value="1"/>
</dbReference>
<evidence type="ECO:0000313" key="1">
    <source>
        <dbReference type="EMBL" id="KAF1746758.1"/>
    </source>
</evidence>
<organism evidence="1 2">
    <name type="scientific">Caenorhabditis remanei</name>
    <name type="common">Caenorhabditis vulgaris</name>
    <dbReference type="NCBI Taxonomy" id="31234"/>
    <lineage>
        <taxon>Eukaryota</taxon>
        <taxon>Metazoa</taxon>
        <taxon>Ecdysozoa</taxon>
        <taxon>Nematoda</taxon>
        <taxon>Chromadorea</taxon>
        <taxon>Rhabditida</taxon>
        <taxon>Rhabditina</taxon>
        <taxon>Rhabditomorpha</taxon>
        <taxon>Rhabditoidea</taxon>
        <taxon>Rhabditidae</taxon>
        <taxon>Peloderinae</taxon>
        <taxon>Caenorhabditis</taxon>
    </lineage>
</organism>